<comment type="caution">
    <text evidence="2">The sequence shown here is derived from an EMBL/GenBank/DDBJ whole genome shotgun (WGS) entry which is preliminary data.</text>
</comment>
<proteinExistence type="predicted"/>
<keyword evidence="3" id="KW-1185">Reference proteome</keyword>
<evidence type="ECO:0000313" key="2">
    <source>
        <dbReference type="EMBL" id="KAK2103553.1"/>
    </source>
</evidence>
<protein>
    <submittedName>
        <fullName evidence="2">Uncharacterized protein</fullName>
    </submittedName>
</protein>
<dbReference type="EMBL" id="JASSZA010000008">
    <property type="protein sequence ID" value="KAK2103553.1"/>
    <property type="molecule type" value="Genomic_DNA"/>
</dbReference>
<feature type="region of interest" description="Disordered" evidence="1">
    <location>
        <begin position="1"/>
        <end position="21"/>
    </location>
</feature>
<feature type="region of interest" description="Disordered" evidence="1">
    <location>
        <begin position="64"/>
        <end position="118"/>
    </location>
</feature>
<name>A0ABQ9V4A9_SAGOE</name>
<feature type="compositionally biased region" description="Low complexity" evidence="1">
    <location>
        <begin position="88"/>
        <end position="99"/>
    </location>
</feature>
<evidence type="ECO:0000256" key="1">
    <source>
        <dbReference type="SAM" id="MobiDB-lite"/>
    </source>
</evidence>
<organism evidence="2 3">
    <name type="scientific">Saguinus oedipus</name>
    <name type="common">Cotton-top tamarin</name>
    <name type="synonym">Oedipomidas oedipus</name>
    <dbReference type="NCBI Taxonomy" id="9490"/>
    <lineage>
        <taxon>Eukaryota</taxon>
        <taxon>Metazoa</taxon>
        <taxon>Chordata</taxon>
        <taxon>Craniata</taxon>
        <taxon>Vertebrata</taxon>
        <taxon>Euteleostomi</taxon>
        <taxon>Mammalia</taxon>
        <taxon>Eutheria</taxon>
        <taxon>Euarchontoglires</taxon>
        <taxon>Primates</taxon>
        <taxon>Haplorrhini</taxon>
        <taxon>Platyrrhini</taxon>
        <taxon>Cebidae</taxon>
        <taxon>Callitrichinae</taxon>
        <taxon>Saguinus</taxon>
    </lineage>
</organism>
<gene>
    <name evidence="2" type="ORF">P7K49_017409</name>
</gene>
<evidence type="ECO:0000313" key="3">
    <source>
        <dbReference type="Proteomes" id="UP001266305"/>
    </source>
</evidence>
<accession>A0ABQ9V4A9</accession>
<reference evidence="2 3" key="1">
    <citation type="submission" date="2023-05" db="EMBL/GenBank/DDBJ databases">
        <title>B98-5 Cell Line De Novo Hybrid Assembly: An Optical Mapping Approach.</title>
        <authorList>
            <person name="Kananen K."/>
            <person name="Auerbach J.A."/>
            <person name="Kautto E."/>
            <person name="Blachly J.S."/>
        </authorList>
    </citation>
    <scope>NUCLEOTIDE SEQUENCE [LARGE SCALE GENOMIC DNA]</scope>
    <source>
        <strain evidence="2">B95-8</strain>
        <tissue evidence="2">Cell line</tissue>
    </source>
</reference>
<dbReference type="Proteomes" id="UP001266305">
    <property type="component" value="Unassembled WGS sequence"/>
</dbReference>
<sequence>MACRGVPGHHQGTEDTPLELGPAQMVADVLQDHREQKDLEGECGQVLVEEEYLLHQEEQEVVHGLATSTQHPRQHPVQPGILGEVMDVSSPSEQVPQEQQHVDGQGKAARKPDHYVSK</sequence>